<name>A0A0F9PM59_9ZZZZ</name>
<dbReference type="Gene3D" id="3.30.470.30">
    <property type="entry name" value="DNA ligase/mRNA capping enzyme"/>
    <property type="match status" value="1"/>
</dbReference>
<dbReference type="InterPro" id="IPR021122">
    <property type="entry name" value="RNA_ligase_dom_REL/Rnl2"/>
</dbReference>
<reference evidence="2" key="1">
    <citation type="journal article" date="2015" name="Nature">
        <title>Complex archaea that bridge the gap between prokaryotes and eukaryotes.</title>
        <authorList>
            <person name="Spang A."/>
            <person name="Saw J.H."/>
            <person name="Jorgensen S.L."/>
            <person name="Zaremba-Niedzwiedzka K."/>
            <person name="Martijn J."/>
            <person name="Lind A.E."/>
            <person name="van Eijk R."/>
            <person name="Schleper C."/>
            <person name="Guy L."/>
            <person name="Ettema T.J."/>
        </authorList>
    </citation>
    <scope>NUCLEOTIDE SEQUENCE</scope>
</reference>
<protein>
    <recommendedName>
        <fullName evidence="1">RNA ligase domain-containing protein</fullName>
    </recommendedName>
</protein>
<dbReference type="AlphaFoldDB" id="A0A0F9PM59"/>
<evidence type="ECO:0000313" key="2">
    <source>
        <dbReference type="EMBL" id="KKN02131.1"/>
    </source>
</evidence>
<sequence>MAEFEVNVVRIDRIEDHPNADALELAIIGGYRAIVKIGEFRAGDLVVYIPEASILPQWLLKEMGLEGYLAGKDKNRVKAIKLRGILSQGLVLPIKIHMDKDIDIVASNGKIWTYHIIQCEHQGYIIGEGYITEDVESQFLGLDVAELLGIVKWEPPIPISMVGEVCNIYGKTLRYDIENLKKYPHILEEGEEVVMTEKLHGTFMGIGYWPGLGKKDLFEGGDVFTFSKGLGAQGLVFKDNENNRNNLYVKNLVDLIDGVGFNIINGIKKWFEYGKRAERNPIKEFRKGKPIPVYILSEIFGKGIQDLAYGQDADTLCVFDVFIGEPSSGRYLDYDEMVYFCEEIIDVAMVPVLYHGPYSKEIADEYCDGMTELEYSKGSCIREGIVIKPAFEARHDEIGRVILKHVSEKYLLRKNATEYN</sequence>
<dbReference type="EMBL" id="LAZR01005181">
    <property type="protein sequence ID" value="KKN02131.1"/>
    <property type="molecule type" value="Genomic_DNA"/>
</dbReference>
<dbReference type="Gene3D" id="2.40.50.140">
    <property type="entry name" value="Nucleic acid-binding proteins"/>
    <property type="match status" value="1"/>
</dbReference>
<organism evidence="2">
    <name type="scientific">marine sediment metagenome</name>
    <dbReference type="NCBI Taxonomy" id="412755"/>
    <lineage>
        <taxon>unclassified sequences</taxon>
        <taxon>metagenomes</taxon>
        <taxon>ecological metagenomes</taxon>
    </lineage>
</organism>
<dbReference type="SUPFAM" id="SSF56091">
    <property type="entry name" value="DNA ligase/mRNA capping enzyme, catalytic domain"/>
    <property type="match status" value="1"/>
</dbReference>
<evidence type="ECO:0000259" key="1">
    <source>
        <dbReference type="Pfam" id="PF09414"/>
    </source>
</evidence>
<dbReference type="Pfam" id="PF21189">
    <property type="entry name" value="PHA02142"/>
    <property type="match status" value="1"/>
</dbReference>
<accession>A0A0F9PM59</accession>
<feature type="domain" description="RNA ligase" evidence="1">
    <location>
        <begin position="191"/>
        <end position="404"/>
    </location>
</feature>
<comment type="caution">
    <text evidence="2">The sequence shown here is derived from an EMBL/GenBank/DDBJ whole genome shotgun (WGS) entry which is preliminary data.</text>
</comment>
<dbReference type="Pfam" id="PF09414">
    <property type="entry name" value="RNA_ligase"/>
    <property type="match status" value="1"/>
</dbReference>
<dbReference type="InterPro" id="IPR012340">
    <property type="entry name" value="NA-bd_OB-fold"/>
</dbReference>
<gene>
    <name evidence="2" type="ORF">LCGC14_1120840</name>
</gene>
<proteinExistence type="predicted"/>